<reference evidence="2 3" key="1">
    <citation type="submission" date="2019-07" db="EMBL/GenBank/DDBJ databases">
        <title>The Draft Genome Sequence of Rhizobium tropici SARCC-755 Associated with Superior Nodulation on Pigeonpea (Cajanus cajan (L.) Millsp.).</title>
        <authorList>
            <person name="Bopape F.L."/>
            <person name="Hassen A.I."/>
            <person name="Swanevelder Z.H."/>
            <person name="Gwata E.T."/>
        </authorList>
    </citation>
    <scope>NUCLEOTIDE SEQUENCE [LARGE SCALE GENOMIC DNA]</scope>
    <source>
        <strain evidence="2 3">SARCC-755</strain>
    </source>
</reference>
<dbReference type="GO" id="GO:0016779">
    <property type="term" value="F:nucleotidyltransferase activity"/>
    <property type="evidence" value="ECO:0007669"/>
    <property type="project" value="UniProtKB-KW"/>
</dbReference>
<feature type="transmembrane region" description="Helical" evidence="1">
    <location>
        <begin position="184"/>
        <end position="204"/>
    </location>
</feature>
<feature type="transmembrane region" description="Helical" evidence="1">
    <location>
        <begin position="94"/>
        <end position="113"/>
    </location>
</feature>
<dbReference type="EMBL" id="VNIP01000006">
    <property type="protein sequence ID" value="KAA1182370.1"/>
    <property type="molecule type" value="Genomic_DNA"/>
</dbReference>
<dbReference type="PANTHER" id="PTHR43535">
    <property type="entry name" value="PHOSPHATIDATE CYTIDYLYLTRANSFERASE"/>
    <property type="match status" value="1"/>
</dbReference>
<gene>
    <name evidence="2" type="ORF">FP026_09835</name>
</gene>
<keyword evidence="1" id="KW-0472">Membrane</keyword>
<feature type="transmembrane region" description="Helical" evidence="1">
    <location>
        <begin position="225"/>
        <end position="243"/>
    </location>
</feature>
<keyword evidence="1" id="KW-1133">Transmembrane helix</keyword>
<feature type="transmembrane region" description="Helical" evidence="1">
    <location>
        <begin position="7"/>
        <end position="29"/>
    </location>
</feature>
<dbReference type="GO" id="GO:0005886">
    <property type="term" value="C:plasma membrane"/>
    <property type="evidence" value="ECO:0007669"/>
    <property type="project" value="TreeGrafter"/>
</dbReference>
<dbReference type="Proteomes" id="UP000323608">
    <property type="component" value="Unassembled WGS sequence"/>
</dbReference>
<keyword evidence="2" id="KW-0808">Transferase</keyword>
<dbReference type="AlphaFoldDB" id="A0A5B0W5T7"/>
<sequence length="316" mass="34887">MEAASADLIHLVLGIFGVLIVASVIGYVLERRLSPDGSNAAIENLNARIKAWWVMVVLIGIAFVAGRAGVILLFAFCSFAALREFVTLINTKRADHWALAAAFFVALPVQYYLLWAEQYGIYSIFIPVYAFLFMPIIAVLRGDTERFLVRIAEVQWALMICVFCASHVPALLTLHIPGYEGRNVLLIAFLVIVVQLSDVLQYVWGKLFGKTKIAPRLSPSKTVEGFVGGVISASLIGAALWWVTPFTPLQAGLLAFVITLMGFFGGLVMSAIKRDRGVKDWGHLIEGHGGLIDRLDSVVFSAPIFFHLVRFWWSLS</sequence>
<dbReference type="RefSeq" id="WP_149634438.1">
    <property type="nucleotide sequence ID" value="NZ_VNIP01000006.1"/>
</dbReference>
<comment type="caution">
    <text evidence="2">The sequence shown here is derived from an EMBL/GenBank/DDBJ whole genome shotgun (WGS) entry which is preliminary data.</text>
</comment>
<feature type="transmembrane region" description="Helical" evidence="1">
    <location>
        <begin position="49"/>
        <end position="82"/>
    </location>
</feature>
<name>A0A5B0W5T7_RHITR</name>
<feature type="transmembrane region" description="Helical" evidence="1">
    <location>
        <begin position="119"/>
        <end position="140"/>
    </location>
</feature>
<keyword evidence="2" id="KW-0548">Nucleotidyltransferase</keyword>
<dbReference type="OrthoDB" id="9799199at2"/>
<protein>
    <submittedName>
        <fullName evidence="2">Phosphatidate cytidylyltransferase</fullName>
    </submittedName>
</protein>
<organism evidence="2 3">
    <name type="scientific">Rhizobium tropici</name>
    <dbReference type="NCBI Taxonomy" id="398"/>
    <lineage>
        <taxon>Bacteria</taxon>
        <taxon>Pseudomonadati</taxon>
        <taxon>Pseudomonadota</taxon>
        <taxon>Alphaproteobacteria</taxon>
        <taxon>Hyphomicrobiales</taxon>
        <taxon>Rhizobiaceae</taxon>
        <taxon>Rhizobium/Agrobacterium group</taxon>
        <taxon>Rhizobium</taxon>
    </lineage>
</organism>
<dbReference type="Pfam" id="PF01148">
    <property type="entry name" value="CTP_transf_1"/>
    <property type="match status" value="1"/>
</dbReference>
<accession>A0A5B0W5T7</accession>
<feature type="transmembrane region" description="Helical" evidence="1">
    <location>
        <begin position="249"/>
        <end position="272"/>
    </location>
</feature>
<evidence type="ECO:0000313" key="2">
    <source>
        <dbReference type="EMBL" id="KAA1182370.1"/>
    </source>
</evidence>
<evidence type="ECO:0000313" key="3">
    <source>
        <dbReference type="Proteomes" id="UP000323608"/>
    </source>
</evidence>
<keyword evidence="1" id="KW-0812">Transmembrane</keyword>
<feature type="transmembrane region" description="Helical" evidence="1">
    <location>
        <begin position="147"/>
        <end position="172"/>
    </location>
</feature>
<evidence type="ECO:0000256" key="1">
    <source>
        <dbReference type="SAM" id="Phobius"/>
    </source>
</evidence>
<dbReference type="PANTHER" id="PTHR43535:SF1">
    <property type="entry name" value="PHOSPHATIDATE CYTIDYLYLTRANSFERASE"/>
    <property type="match status" value="1"/>
</dbReference>
<proteinExistence type="predicted"/>
<dbReference type="GO" id="GO:0009273">
    <property type="term" value="P:peptidoglycan-based cell wall biogenesis"/>
    <property type="evidence" value="ECO:0007669"/>
    <property type="project" value="TreeGrafter"/>
</dbReference>